<feature type="domain" description="DNA2/NAM7 helicase-like C-terminal" evidence="5">
    <location>
        <begin position="904"/>
        <end position="1089"/>
    </location>
</feature>
<evidence type="ECO:0000313" key="7">
    <source>
        <dbReference type="EMBL" id="AFL83715.1"/>
    </source>
</evidence>
<protein>
    <submittedName>
        <fullName evidence="7">RecB family nuclease, putative, TM0106 family</fullName>
    </submittedName>
</protein>
<keyword evidence="4" id="KW-0067">ATP-binding</keyword>
<dbReference type="Pfam" id="PF13087">
    <property type="entry name" value="AAA_12"/>
    <property type="match status" value="1"/>
</dbReference>
<evidence type="ECO:0000256" key="4">
    <source>
        <dbReference type="ARBA" id="ARBA00022840"/>
    </source>
</evidence>
<dbReference type="PATRIC" id="fig|866536.3.peg.1109"/>
<dbReference type="AlphaFoldDB" id="I3Z397"/>
<dbReference type="InterPro" id="IPR050534">
    <property type="entry name" value="Coronavir_polyprotein_1ab"/>
</dbReference>
<dbReference type="eggNOG" id="COG2251">
    <property type="taxonomic scope" value="Bacteria"/>
</dbReference>
<dbReference type="EMBL" id="CP003281">
    <property type="protein sequence ID" value="AFL83715.1"/>
    <property type="molecule type" value="Genomic_DNA"/>
</dbReference>
<evidence type="ECO:0000256" key="2">
    <source>
        <dbReference type="ARBA" id="ARBA00022801"/>
    </source>
</evidence>
<dbReference type="PANTHER" id="PTHR43788">
    <property type="entry name" value="DNA2/NAM7 HELICASE FAMILY MEMBER"/>
    <property type="match status" value="1"/>
</dbReference>
<keyword evidence="1" id="KW-0547">Nucleotide-binding</keyword>
<dbReference type="InterPro" id="IPR038720">
    <property type="entry name" value="YprB_RNase_H-like_dom"/>
</dbReference>
<proteinExistence type="predicted"/>
<evidence type="ECO:0000259" key="6">
    <source>
        <dbReference type="Pfam" id="PF13482"/>
    </source>
</evidence>
<dbReference type="GO" id="GO:0005524">
    <property type="term" value="F:ATP binding"/>
    <property type="evidence" value="ECO:0007669"/>
    <property type="project" value="UniProtKB-KW"/>
</dbReference>
<dbReference type="Gene3D" id="3.40.50.300">
    <property type="entry name" value="P-loop containing nucleotide triphosphate hydrolases"/>
    <property type="match status" value="2"/>
</dbReference>
<evidence type="ECO:0000256" key="1">
    <source>
        <dbReference type="ARBA" id="ARBA00022741"/>
    </source>
</evidence>
<dbReference type="CDD" id="cd18808">
    <property type="entry name" value="SF1_C_Upf1"/>
    <property type="match status" value="1"/>
</dbReference>
<sequence length="1116" mass="127826">MKRQNQDFIYSPSDLSNFIHCKHLTTLDKLALDGGLEKPVYTNKVMLALREKGEAFEKDILAKFQEEGKNIYSIEPGDYQAFEKTRHAMQQGYDIIYQARVGKENEWQGWADFLIKVEESSDLGNFSYQVMDTKLASETKAATIIQISLYTEAVAILQGKVPELMWVKTPDGDISYRTDDFMAYVRLVKKRFLEAVNLEESNTYPEPVMHCDICTWWEVCNKKRRDDDHLGFVAGMGSTQIKEVKNQGIETLQEFAELTSPIPFQPNKGAKQTYQKLRDQANIQYRSRNENYRPIYELLELEEQKGFFRLPEPSEHDIYLDLEGDPLVEPGGLEYMIGWYYLGEYQALWAKDQVEEKHIFEQFMSLAITIKAAHPEMHIYHYAPYEVTAFKRLMGKYVTFEEEMDQLLRSETFVDLYGVVKQGVRASVEKYSIKDLEKFFGYEREIDLREVSKHKSMYEFLLETNKTDEATPEMLEAIRLYNQDDCISTHRLHVWLESLRQEWIDFGVEILRPEPKAMDASEKITEHQLRIKPIYDALMADMPVNQEERTSQQQGKYILANMLDWYRREKKSFWWEFFRLLDLSEEELLEEKNALSMLRFTGNREPVKRSVIDSYRFEYQETDIRAGKKVKNMDGKNLGEVVSIDMRTRTVRIKKGPSNSDLHPSAILMLEDFPSEVKEEAIISLAIWVMENGIDSKDTPYKAARMLLLRQKPDSDFQANNDGDLLQTATHWAAALNHSYLPIQGPPGSGKSYTASRMILELIKQGKKIGVTALSHKVITNLLEKVWEHADDSNFPILISQKIDIEDGILPWFTSNTNEVIESKISSSNIIAGTSFMWAKTMFEGAVDYLFVDEAGQLSLIDTLAVAQSAKNLILLGDPQQLQQPQQGVHPEGTEVSALAHILQEQQTIRPEQGVFLDKTWRMHPDICTFDSEQFYENKLFPIEGLEHQAITGNTAYSGSGLRFITTLHEGNTNSSEEEVMAISAIVEDLCKGDVTYINAKGEAKTIDSSDIKIISPYNAQVSKLKGAMPEIEIGTVDKFQGQEAPIVIYSVATSSPQDAPRGMDFLYSPHRFNVAVSRARALFILVASPLILEPDCKSPSQIKLANPFCRFVEMV</sequence>
<dbReference type="InterPro" id="IPR019993">
    <property type="entry name" value="RecB_nuclease_TM0106_put"/>
</dbReference>
<dbReference type="InterPro" id="IPR027417">
    <property type="entry name" value="P-loop_NTPase"/>
</dbReference>
<dbReference type="InterPro" id="IPR041679">
    <property type="entry name" value="DNA2/NAM7-like_C"/>
</dbReference>
<dbReference type="CDD" id="cd17934">
    <property type="entry name" value="DEXXQc_Upf1-like"/>
    <property type="match status" value="1"/>
</dbReference>
<gene>
    <name evidence="7" type="ordered locus">Belba_1077</name>
</gene>
<dbReference type="HOGENOM" id="CLU_008884_0_0_10"/>
<accession>I3Z397</accession>
<dbReference type="Pfam" id="PF13604">
    <property type="entry name" value="AAA_30"/>
    <property type="match status" value="1"/>
</dbReference>
<dbReference type="RefSeq" id="WP_014771721.1">
    <property type="nucleotide sequence ID" value="NC_018010.1"/>
</dbReference>
<dbReference type="KEGG" id="bbd:Belba_1077"/>
<feature type="domain" description="YprB ribonuclease H-like" evidence="6">
    <location>
        <begin position="318"/>
        <end position="496"/>
    </location>
</feature>
<dbReference type="PANTHER" id="PTHR43788:SF8">
    <property type="entry name" value="DNA-BINDING PROTEIN SMUBP-2"/>
    <property type="match status" value="1"/>
</dbReference>
<keyword evidence="8" id="KW-1185">Reference proteome</keyword>
<keyword evidence="3" id="KW-0347">Helicase</keyword>
<evidence type="ECO:0000256" key="3">
    <source>
        <dbReference type="ARBA" id="ARBA00022806"/>
    </source>
</evidence>
<dbReference type="GO" id="GO:0016787">
    <property type="term" value="F:hydrolase activity"/>
    <property type="evidence" value="ECO:0007669"/>
    <property type="project" value="UniProtKB-KW"/>
</dbReference>
<dbReference type="Pfam" id="PF13482">
    <property type="entry name" value="RNase_H_2"/>
    <property type="match status" value="1"/>
</dbReference>
<dbReference type="SUPFAM" id="SSF52540">
    <property type="entry name" value="P-loop containing nucleoside triphosphate hydrolases"/>
    <property type="match status" value="1"/>
</dbReference>
<dbReference type="GO" id="GO:0043139">
    <property type="term" value="F:5'-3' DNA helicase activity"/>
    <property type="evidence" value="ECO:0007669"/>
    <property type="project" value="TreeGrafter"/>
</dbReference>
<reference evidence="8" key="1">
    <citation type="submission" date="2012-06" db="EMBL/GenBank/DDBJ databases">
        <title>The complete genome of Belliella baltica DSM 15883.</title>
        <authorList>
            <person name="Lucas S."/>
            <person name="Copeland A."/>
            <person name="Lapidus A."/>
            <person name="Goodwin L."/>
            <person name="Pitluck S."/>
            <person name="Peters L."/>
            <person name="Mikhailova N."/>
            <person name="Davenport K."/>
            <person name="Kyrpides N."/>
            <person name="Mavromatis K."/>
            <person name="Pagani I."/>
            <person name="Ivanova N."/>
            <person name="Ovchinnikova G."/>
            <person name="Zeytun A."/>
            <person name="Detter J.C."/>
            <person name="Han C."/>
            <person name="Land M."/>
            <person name="Hauser L."/>
            <person name="Markowitz V."/>
            <person name="Cheng J.-F."/>
            <person name="Hugenholtz P."/>
            <person name="Woyke T."/>
            <person name="Wu D."/>
            <person name="Tindall B."/>
            <person name="Pomrenke H."/>
            <person name="Brambilla E."/>
            <person name="Klenk H.-P."/>
            <person name="Eisen J.A."/>
        </authorList>
    </citation>
    <scope>NUCLEOTIDE SEQUENCE [LARGE SCALE GENOMIC DNA]</scope>
    <source>
        <strain evidence="8">DSM 15883 / CIP 108006 / LMG 21964 / BA134</strain>
    </source>
</reference>
<organism evidence="7 8">
    <name type="scientific">Belliella baltica (strain DSM 15883 / CIP 108006 / LMG 21964 / BA134)</name>
    <dbReference type="NCBI Taxonomy" id="866536"/>
    <lineage>
        <taxon>Bacteria</taxon>
        <taxon>Pseudomonadati</taxon>
        <taxon>Bacteroidota</taxon>
        <taxon>Cytophagia</taxon>
        <taxon>Cytophagales</taxon>
        <taxon>Cyclobacteriaceae</taxon>
        <taxon>Belliella</taxon>
    </lineage>
</organism>
<evidence type="ECO:0000259" key="5">
    <source>
        <dbReference type="Pfam" id="PF13087"/>
    </source>
</evidence>
<dbReference type="eggNOG" id="COG1112">
    <property type="taxonomic scope" value="Bacteria"/>
</dbReference>
<keyword evidence="2" id="KW-0378">Hydrolase</keyword>
<dbReference type="Proteomes" id="UP000006050">
    <property type="component" value="Chromosome"/>
</dbReference>
<dbReference type="OrthoDB" id="9757917at2"/>
<dbReference type="NCBIfam" id="TIGR03491">
    <property type="entry name" value="TM0106 family RecB-like putative nuclease"/>
    <property type="match status" value="1"/>
</dbReference>
<name>I3Z397_BELBD</name>
<evidence type="ECO:0000313" key="8">
    <source>
        <dbReference type="Proteomes" id="UP000006050"/>
    </source>
</evidence>
<dbReference type="InterPro" id="IPR047187">
    <property type="entry name" value="SF1_C_Upf1"/>
</dbReference>